<protein>
    <submittedName>
        <fullName evidence="2">Uncharacterized protein</fullName>
    </submittedName>
</protein>
<evidence type="ECO:0000313" key="3">
    <source>
        <dbReference type="Proteomes" id="UP000019491"/>
    </source>
</evidence>
<dbReference type="AlphaFoldDB" id="X0PX56"/>
<sequence length="135" mass="14723">MLGRRDGLEAAAEERLGIERWHAQLRRHLGARGARSGEVESGRDHAAPAQVDVVALVQPDDVHDRGRRLPVGVHETRDRGQHCRGAGNRGGPAVHEVHLCVDDEQRGPAEIGSEERIRVLPPMGHAANLTLARTL</sequence>
<name>X0PX56_RHOWR</name>
<evidence type="ECO:0000313" key="2">
    <source>
        <dbReference type="EMBL" id="GAF48019.1"/>
    </source>
</evidence>
<feature type="region of interest" description="Disordered" evidence="1">
    <location>
        <begin position="63"/>
        <end position="90"/>
    </location>
</feature>
<gene>
    <name evidence="2" type="ORF">RW1_048_00140</name>
</gene>
<dbReference type="EMBL" id="BAWF01000048">
    <property type="protein sequence ID" value="GAF48019.1"/>
    <property type="molecule type" value="Genomic_DNA"/>
</dbReference>
<dbReference type="Proteomes" id="UP000019491">
    <property type="component" value="Unassembled WGS sequence"/>
</dbReference>
<comment type="caution">
    <text evidence="2">The sequence shown here is derived from an EMBL/GenBank/DDBJ whole genome shotgun (WGS) entry which is preliminary data.</text>
</comment>
<proteinExistence type="predicted"/>
<accession>X0PX56</accession>
<organism evidence="2 3">
    <name type="scientific">Rhodococcus wratislaviensis NBRC 100605</name>
    <dbReference type="NCBI Taxonomy" id="1219028"/>
    <lineage>
        <taxon>Bacteria</taxon>
        <taxon>Bacillati</taxon>
        <taxon>Actinomycetota</taxon>
        <taxon>Actinomycetes</taxon>
        <taxon>Mycobacteriales</taxon>
        <taxon>Nocardiaceae</taxon>
        <taxon>Rhodococcus</taxon>
    </lineage>
</organism>
<evidence type="ECO:0000256" key="1">
    <source>
        <dbReference type="SAM" id="MobiDB-lite"/>
    </source>
</evidence>
<reference evidence="2 3" key="1">
    <citation type="submission" date="2014-02" db="EMBL/GenBank/DDBJ databases">
        <title>Whole genome shotgun sequence of Rhodococcus wratislaviensis NBRC 100605.</title>
        <authorList>
            <person name="Hosoyama A."/>
            <person name="Tsuchikane K."/>
            <person name="Yoshida I."/>
            <person name="Ohji S."/>
            <person name="Ichikawa N."/>
            <person name="Yamazoe A."/>
            <person name="Fujita N."/>
        </authorList>
    </citation>
    <scope>NUCLEOTIDE SEQUENCE [LARGE SCALE GENOMIC DNA]</scope>
    <source>
        <strain evidence="2 3">NBRC 100605</strain>
    </source>
</reference>
<keyword evidence="3" id="KW-1185">Reference proteome</keyword>